<dbReference type="Gene3D" id="3.40.50.300">
    <property type="entry name" value="P-loop containing nucleotide triphosphate hydrolases"/>
    <property type="match status" value="1"/>
</dbReference>
<sequence length="166" mass="18417">MLFCSAESCRGRSPVRQASGMPATPARQWFFSCLFLPIGFGIMPNLGGKEQSYAKFKIDGRTRGKGSVGQLRIIFCFTLDDFLTVGIDQNIASDLFGVLADREHRLPTVIVSQTDPSYWVQVLPDRVAGGSIVNWLANNTRWLVLGDTDMSKLKHEKARGSAGFWE</sequence>
<gene>
    <name evidence="1" type="ORF">FQ154_20600</name>
</gene>
<accession>A0A5B0DV70</accession>
<dbReference type="Proteomes" id="UP000323856">
    <property type="component" value="Unassembled WGS sequence"/>
</dbReference>
<protein>
    <submittedName>
        <fullName evidence="1">Uncharacterized protein</fullName>
    </submittedName>
</protein>
<dbReference type="OrthoDB" id="9776217at2"/>
<evidence type="ECO:0000313" key="2">
    <source>
        <dbReference type="Proteomes" id="UP000323856"/>
    </source>
</evidence>
<comment type="caution">
    <text evidence="1">The sequence shown here is derived from an EMBL/GenBank/DDBJ whole genome shotgun (WGS) entry which is preliminary data.</text>
</comment>
<dbReference type="AlphaFoldDB" id="A0A5B0DV70"/>
<dbReference type="InterPro" id="IPR027417">
    <property type="entry name" value="P-loop_NTPase"/>
</dbReference>
<proteinExistence type="predicted"/>
<name>A0A5B0DV70_9MICC</name>
<evidence type="ECO:0000313" key="1">
    <source>
        <dbReference type="EMBL" id="KAA0969855.1"/>
    </source>
</evidence>
<reference evidence="1 2" key="1">
    <citation type="submission" date="2019-07" db="EMBL/GenBank/DDBJ databases">
        <title>Analysis of the biochemical properties, biological activity and biotechnological potential of siderophores and biosurfactants produced by Antarctic psychrotolerant bacteria.</title>
        <authorList>
            <person name="Styczynski M."/>
            <person name="Krucon T."/>
            <person name="Decewicz P."/>
            <person name="Dziewit L."/>
        </authorList>
    </citation>
    <scope>NUCLEOTIDE SEQUENCE [LARGE SCALE GENOMIC DNA]</scope>
    <source>
        <strain evidence="1 2">ANT_H27</strain>
    </source>
</reference>
<dbReference type="EMBL" id="VOBL01000048">
    <property type="protein sequence ID" value="KAA0969855.1"/>
    <property type="molecule type" value="Genomic_DNA"/>
</dbReference>
<organism evidence="1 2">
    <name type="scientific">Paeniglutamicibacter gangotriensis</name>
    <dbReference type="NCBI Taxonomy" id="254787"/>
    <lineage>
        <taxon>Bacteria</taxon>
        <taxon>Bacillati</taxon>
        <taxon>Actinomycetota</taxon>
        <taxon>Actinomycetes</taxon>
        <taxon>Micrococcales</taxon>
        <taxon>Micrococcaceae</taxon>
        <taxon>Paeniglutamicibacter</taxon>
    </lineage>
</organism>